<dbReference type="SUPFAM" id="SSF56935">
    <property type="entry name" value="Porins"/>
    <property type="match status" value="1"/>
</dbReference>
<dbReference type="InterPro" id="IPR039426">
    <property type="entry name" value="TonB-dep_rcpt-like"/>
</dbReference>
<comment type="subcellular location">
    <subcellularLocation>
        <location evidence="1 7">Cell outer membrane</location>
        <topology evidence="1 7">Multi-pass membrane protein</topology>
    </subcellularLocation>
</comment>
<dbReference type="InterPro" id="IPR011662">
    <property type="entry name" value="Secretin/TonB_short_N"/>
</dbReference>
<feature type="domain" description="Secretin/TonB short N-terminal" evidence="8">
    <location>
        <begin position="64"/>
        <end position="115"/>
    </location>
</feature>
<keyword evidence="4 7" id="KW-0812">Transmembrane</keyword>
<keyword evidence="3 7" id="KW-1134">Transmembrane beta strand</keyword>
<dbReference type="PROSITE" id="PS52016">
    <property type="entry name" value="TONB_DEPENDENT_REC_3"/>
    <property type="match status" value="1"/>
</dbReference>
<organism evidence="9 10">
    <name type="scientific">Niastella vici</name>
    <dbReference type="NCBI Taxonomy" id="1703345"/>
    <lineage>
        <taxon>Bacteria</taxon>
        <taxon>Pseudomonadati</taxon>
        <taxon>Bacteroidota</taxon>
        <taxon>Chitinophagia</taxon>
        <taxon>Chitinophagales</taxon>
        <taxon>Chitinophagaceae</taxon>
        <taxon>Niastella</taxon>
    </lineage>
</organism>
<keyword evidence="5 7" id="KW-0472">Membrane</keyword>
<dbReference type="Pfam" id="PF07715">
    <property type="entry name" value="Plug"/>
    <property type="match status" value="1"/>
</dbReference>
<dbReference type="SUPFAM" id="SSF49464">
    <property type="entry name" value="Carboxypeptidase regulatory domain-like"/>
    <property type="match status" value="1"/>
</dbReference>
<dbReference type="InterPro" id="IPR037066">
    <property type="entry name" value="Plug_dom_sf"/>
</dbReference>
<gene>
    <name evidence="9" type="ORF">A3860_23375</name>
</gene>
<evidence type="ECO:0000313" key="9">
    <source>
        <dbReference type="EMBL" id="OQP63879.1"/>
    </source>
</evidence>
<evidence type="ECO:0000259" key="8">
    <source>
        <dbReference type="SMART" id="SM00965"/>
    </source>
</evidence>
<dbReference type="InterPro" id="IPR012910">
    <property type="entry name" value="Plug_dom"/>
</dbReference>
<dbReference type="Proteomes" id="UP000192796">
    <property type="component" value="Unassembled WGS sequence"/>
</dbReference>
<comment type="similarity">
    <text evidence="7">Belongs to the TonB-dependent receptor family.</text>
</comment>
<dbReference type="Gene3D" id="2.170.130.10">
    <property type="entry name" value="TonB-dependent receptor, plug domain"/>
    <property type="match status" value="1"/>
</dbReference>
<dbReference type="EMBL" id="LVYD01000044">
    <property type="protein sequence ID" value="OQP63879.1"/>
    <property type="molecule type" value="Genomic_DNA"/>
</dbReference>
<dbReference type="RefSeq" id="WP_081147543.1">
    <property type="nucleotide sequence ID" value="NZ_LVYD01000044.1"/>
</dbReference>
<dbReference type="SMART" id="SM00965">
    <property type="entry name" value="STN"/>
    <property type="match status" value="1"/>
</dbReference>
<dbReference type="InterPro" id="IPR008969">
    <property type="entry name" value="CarboxyPept-like_regulatory"/>
</dbReference>
<comment type="caution">
    <text evidence="9">The sequence shown here is derived from an EMBL/GenBank/DDBJ whole genome shotgun (WGS) entry which is preliminary data.</text>
</comment>
<dbReference type="Pfam" id="PF07660">
    <property type="entry name" value="STN"/>
    <property type="match status" value="1"/>
</dbReference>
<sequence>MWPVTIGVVNKVLLQVASLAVFVLLFTAGLRAQTITDKEQKITVDVKNESLQNILLNIESQSSFRFAYDAALISGLSRISFRAIDQPMTDVLNNLFKGTGITFSISGNQVILQKSQQSKVTLSGFTSDKKNGELLIGTNIYFPAIKRGTVSNRYGFYSITIPAADSLEVEISYTGYQTFRTVLTGRKDVKLNIQLNHREDSFTFKPVIVVNDKDNAVTRNQVDLIDLTADMITATPAVSGNGDIINAVQLSAGVQAGMDGTAGYLVRGGNADQNQVLLDEATLYNPGHLLGLVSVFNSPAIKKATLLKGGFPASYGDNLSSVLEVQMKDGSDQQLGGELQLGTMTSSLALCGPIIPGKSSFFLSARRSTIDYLLRPVSTTAYFSNYYFYDLNAKLQFQLSPNDRVYFSIYQGYDKGAYNSNGEDDGYNKEDYIDYNIAFGNRTFGARWNHVFSKKLFSNTSLVYTSYFQRLSTIEKNYFAELYSGIRDLHARTDLYYYPNVSHRIRVGADYLQQSLFPATLSDKVSSAGFLGINENDIPQRSSDRFAAYVGDDYKISSRFNIYAGVRIPLYRKVDVQYMNVEPRLSLLYLTGANSSVKLSYSNMHQYINLVQSYNATFPAEIWMGSSNKVRPQGSHQVSAGFYKNVSGKMYQASLEVYYKTMSDQLLLKGGGSSSVIDNNLEDQLIFGKGWSYGSEFIVRKTIGRIKGWISYSFTNAFQQFDSLNQGVAFPLAINRKHSLYVLCNYDFDKHWSASATAYVTSGRSVTLNSGSGNQNGNPLYDEDDHNEAYNHQLSPYNRLDVSVSYKKSRAAANRTFTSEWVLSVFNVYAHKNTQFYYRSIDPQTKKPYIKEIPFFPVIPTLTYKLSF</sequence>
<evidence type="ECO:0000313" key="10">
    <source>
        <dbReference type="Proteomes" id="UP000192796"/>
    </source>
</evidence>
<dbReference type="Pfam" id="PF13715">
    <property type="entry name" value="CarbopepD_reg_2"/>
    <property type="match status" value="1"/>
</dbReference>
<protein>
    <recommendedName>
        <fullName evidence="8">Secretin/TonB short N-terminal domain-containing protein</fullName>
    </recommendedName>
</protein>
<evidence type="ECO:0000256" key="7">
    <source>
        <dbReference type="PROSITE-ProRule" id="PRU01360"/>
    </source>
</evidence>
<evidence type="ECO:0000256" key="1">
    <source>
        <dbReference type="ARBA" id="ARBA00004571"/>
    </source>
</evidence>
<evidence type="ECO:0000256" key="2">
    <source>
        <dbReference type="ARBA" id="ARBA00022448"/>
    </source>
</evidence>
<dbReference type="Gene3D" id="3.55.50.30">
    <property type="match status" value="1"/>
</dbReference>
<proteinExistence type="inferred from homology"/>
<dbReference type="STRING" id="1703345.A3860_23375"/>
<dbReference type="GO" id="GO:0009279">
    <property type="term" value="C:cell outer membrane"/>
    <property type="evidence" value="ECO:0007669"/>
    <property type="project" value="UniProtKB-SubCell"/>
</dbReference>
<evidence type="ECO:0000256" key="4">
    <source>
        <dbReference type="ARBA" id="ARBA00022692"/>
    </source>
</evidence>
<name>A0A1V9FZT1_9BACT</name>
<keyword evidence="10" id="KW-1185">Reference proteome</keyword>
<keyword evidence="6 7" id="KW-0998">Cell outer membrane</keyword>
<dbReference type="Gene3D" id="2.40.170.20">
    <property type="entry name" value="TonB-dependent receptor, beta-barrel domain"/>
    <property type="match status" value="1"/>
</dbReference>
<evidence type="ECO:0000256" key="3">
    <source>
        <dbReference type="ARBA" id="ARBA00022452"/>
    </source>
</evidence>
<dbReference type="AlphaFoldDB" id="A0A1V9FZT1"/>
<evidence type="ECO:0000256" key="6">
    <source>
        <dbReference type="ARBA" id="ARBA00023237"/>
    </source>
</evidence>
<dbReference type="OrthoDB" id="604015at2"/>
<accession>A0A1V9FZT1</accession>
<evidence type="ECO:0000256" key="5">
    <source>
        <dbReference type="ARBA" id="ARBA00023136"/>
    </source>
</evidence>
<dbReference type="InterPro" id="IPR036942">
    <property type="entry name" value="Beta-barrel_TonB_sf"/>
</dbReference>
<reference evidence="9 10" key="1">
    <citation type="submission" date="2016-03" db="EMBL/GenBank/DDBJ databases">
        <title>Niastella vici sp. nov., isolated from farmland soil.</title>
        <authorList>
            <person name="Chen L."/>
            <person name="Wang D."/>
            <person name="Yang S."/>
            <person name="Wang G."/>
        </authorList>
    </citation>
    <scope>NUCLEOTIDE SEQUENCE [LARGE SCALE GENOMIC DNA]</scope>
    <source>
        <strain evidence="9 10">DJ57</strain>
    </source>
</reference>
<keyword evidence="2 7" id="KW-0813">Transport</keyword>